<dbReference type="Proteomes" id="UP000199588">
    <property type="component" value="Unassembled WGS sequence"/>
</dbReference>
<dbReference type="PANTHER" id="PTHR30441:SF8">
    <property type="entry name" value="DUF748 DOMAIN-CONTAINING PROTEIN"/>
    <property type="match status" value="1"/>
</dbReference>
<keyword evidence="2" id="KW-1185">Reference proteome</keyword>
<evidence type="ECO:0000313" key="2">
    <source>
        <dbReference type="Proteomes" id="UP000199588"/>
    </source>
</evidence>
<dbReference type="RefSeq" id="WP_090655247.1">
    <property type="nucleotide sequence ID" value="NZ_CP015031.1"/>
</dbReference>
<gene>
    <name evidence="1" type="ORF">SAMN02910354_01242</name>
</gene>
<sequence length="453" mass="51311">MSKKLSVAVLVGIFALLAFLYGQKNKAETQLLTLLQKQGIKVNSLDFSFLPHPTLTANKVRYLVPESSRLVAFEQVAAEFSGASLLLGDFKISNMRFNDGEIRSEPQSPPVLYSLNFSLKPAALYLNRLEYLLHFLKTKEVLDGGNNQWLYELNLTAKNRSNDNLHFATTFKLLTQGIALKDTNASVDLNELAYSDNKQFTLTADKIYLTTQQSAVENYEFSAENLKLNNEDLGRVQGEWLASGVNPQGYLVNLTSSICNYCNSMIDVRSVNPQNSIIRFKTEFFPLETLLGILKLPVLLSGKSDVTAELYLSEEQPTVGDFSLNVLNGKLKGVNLLSLIGQYLPINYDEGKLKNLETGFIQYNAQFRWRGRNLHIDNMLLQTEDLILKGRGYADLQTMKCDAMVNIGVNDAQYKQLTLPIRFFDDCTSPQYKIEINKDFRHQLRNFIKDKFN</sequence>
<organism evidence="1 2">
    <name type="scientific">Basfia succiniciproducens</name>
    <dbReference type="NCBI Taxonomy" id="653940"/>
    <lineage>
        <taxon>Bacteria</taxon>
        <taxon>Pseudomonadati</taxon>
        <taxon>Pseudomonadota</taxon>
        <taxon>Gammaproteobacteria</taxon>
        <taxon>Pasteurellales</taxon>
        <taxon>Pasteurellaceae</taxon>
        <taxon>Basfia</taxon>
    </lineage>
</organism>
<dbReference type="PANTHER" id="PTHR30441">
    <property type="entry name" value="DUF748 DOMAIN-CONTAINING PROTEIN"/>
    <property type="match status" value="1"/>
</dbReference>
<comment type="caution">
    <text evidence="1">The sequence shown here is derived from an EMBL/GenBank/DDBJ whole genome shotgun (WGS) entry which is preliminary data.</text>
</comment>
<accession>A0A1G5CLQ6</accession>
<reference evidence="1 2" key="1">
    <citation type="submission" date="2016-10" db="EMBL/GenBank/DDBJ databases">
        <authorList>
            <person name="Varghese N."/>
            <person name="Submissions S."/>
        </authorList>
    </citation>
    <scope>NUCLEOTIDE SEQUENCE [LARGE SCALE GENOMIC DNA]</scope>
    <source>
        <strain evidence="1 2">DSM 22022</strain>
    </source>
</reference>
<evidence type="ECO:0008006" key="3">
    <source>
        <dbReference type="Google" id="ProtNLM"/>
    </source>
</evidence>
<dbReference type="EMBL" id="FMUQ01000008">
    <property type="protein sequence ID" value="SCY03342.1"/>
    <property type="molecule type" value="Genomic_DNA"/>
</dbReference>
<name>A0A1G5CLQ6_9PAST</name>
<protein>
    <recommendedName>
        <fullName evidence="3">AsmA-like C-terminal domain-containing protein</fullName>
    </recommendedName>
</protein>
<dbReference type="InterPro" id="IPR052894">
    <property type="entry name" value="AsmA-related"/>
</dbReference>
<evidence type="ECO:0000313" key="1">
    <source>
        <dbReference type="EMBL" id="SCY03342.1"/>
    </source>
</evidence>
<proteinExistence type="predicted"/>